<name>A0AAD5SW70_9FUNG</name>
<dbReference type="EMBL" id="JADGJH010001597">
    <property type="protein sequence ID" value="KAJ3111782.1"/>
    <property type="molecule type" value="Genomic_DNA"/>
</dbReference>
<evidence type="ECO:0000256" key="1">
    <source>
        <dbReference type="SAM" id="MobiDB-lite"/>
    </source>
</evidence>
<protein>
    <submittedName>
        <fullName evidence="2">Uncharacterized protein</fullName>
    </submittedName>
</protein>
<keyword evidence="3" id="KW-1185">Reference proteome</keyword>
<gene>
    <name evidence="2" type="ORF">HK100_002554</name>
</gene>
<feature type="region of interest" description="Disordered" evidence="1">
    <location>
        <begin position="143"/>
        <end position="162"/>
    </location>
</feature>
<accession>A0AAD5SW70</accession>
<organism evidence="2 3">
    <name type="scientific">Physocladia obscura</name>
    <dbReference type="NCBI Taxonomy" id="109957"/>
    <lineage>
        <taxon>Eukaryota</taxon>
        <taxon>Fungi</taxon>
        <taxon>Fungi incertae sedis</taxon>
        <taxon>Chytridiomycota</taxon>
        <taxon>Chytridiomycota incertae sedis</taxon>
        <taxon>Chytridiomycetes</taxon>
        <taxon>Chytridiales</taxon>
        <taxon>Chytriomycetaceae</taxon>
        <taxon>Physocladia</taxon>
    </lineage>
</organism>
<evidence type="ECO:0000313" key="2">
    <source>
        <dbReference type="EMBL" id="KAJ3111782.1"/>
    </source>
</evidence>
<proteinExistence type="predicted"/>
<evidence type="ECO:0000313" key="3">
    <source>
        <dbReference type="Proteomes" id="UP001211907"/>
    </source>
</evidence>
<comment type="caution">
    <text evidence="2">The sequence shown here is derived from an EMBL/GenBank/DDBJ whole genome shotgun (WGS) entry which is preliminary data.</text>
</comment>
<sequence length="162" mass="18923">MWRQRFSIRQILRNFHWFARADSLLSRPAQLVSHGLRQDMVQPAQFHNSSPICIASLNIRIPCLFILPLVCELRASQRREIELQNHTKYQLDVKHQLEWRAMELETQRMSSIQPKRDIHDLDMACIDDPILLAVRAAVVSDLEDDDDDDDRKHQEQTAAALS</sequence>
<dbReference type="AlphaFoldDB" id="A0AAD5SW70"/>
<dbReference type="Proteomes" id="UP001211907">
    <property type="component" value="Unassembled WGS sequence"/>
</dbReference>
<reference evidence="2" key="1">
    <citation type="submission" date="2020-05" db="EMBL/GenBank/DDBJ databases">
        <title>Phylogenomic resolution of chytrid fungi.</title>
        <authorList>
            <person name="Stajich J.E."/>
            <person name="Amses K."/>
            <person name="Simmons R."/>
            <person name="Seto K."/>
            <person name="Myers J."/>
            <person name="Bonds A."/>
            <person name="Quandt C.A."/>
            <person name="Barry K."/>
            <person name="Liu P."/>
            <person name="Grigoriev I."/>
            <person name="Longcore J.E."/>
            <person name="James T.Y."/>
        </authorList>
    </citation>
    <scope>NUCLEOTIDE SEQUENCE</scope>
    <source>
        <strain evidence="2">JEL0513</strain>
    </source>
</reference>